<sequence>MSLRTTMSKGKRPLKMTPSSGVGVGSSSDDDDDEVPLAKRAKFVSERAVSAKESNPSPAKSTPPSRTAVEKVPISTVIPPGNVPASSAGRDHPIYATVDAVAEFAEEFTRLELENSQLRKTVRSSADQVLEANRLAADAKNENILLKEEVKKLKQQLKDEQDAKQAAAALLDKKEGTLRESIKELLDAADLTVTRRHQLREDSVADVLSLAAESNIQVLGLLKKAKGALSRLYSMIFPKMKDDKTLDDMAASFLVDPSEPVEIPSSSSRAEPFPNPSSSDESSLVRRLRDQVSSLDKDITSLRAMAALVKKKGETAIAIEQCGFSPKAPEGLHCYVFCLSVRGLSLPAHEFLRSLLYFYGIQLWQLTPNSILHLSIFVAVCEAFLGIDPHWGLWKKIFYVKRHNDSNGPPVVGGVGFVVRKEVDYLDYPMKESVQGWRNKWFYLRDPSVSGRCSNLPPFEDKLIAKPKKSWQNTLSPDEKLTADRLFDQVVTLKNTGGLTMCGTEVVSVFLQRRVQPLMSRPHQLWLYSGKDDESRVSSADLSADDLRDEVRRLTCLSKNDNIVLISARPPYDADHPPTEALATARSYPPTPESGVDLEDDDEDSDGTEDARHVLEDSDVQGEEATEDDAFIRGRRRKQVHDDLIASAESSPHGGDNDADDAAAPPPAKKSSTSVFAGEDDLDLSDDDDDEVPLAKRAKFVSERAVSAKESNPSPAKSTPPSRTAVEKVPISTVIPPGNVPASSAGRDHPIYATVDAVAEFAEEFTRLELENSQLRKTVRSSADQVLEANRLAADAKNEHILLKEEVKKLKQQLKDEQDARQAAAALLDKKEGTLRESIKELLDAADLTVTRRHQLREDSVADVLSLAAESNIQVLGLLKKAKGALSRLYSMIFPKMKDDKTLDDMAASFLVDPSEPVEIPSSSSRAEPFPNPSSSDESNLVRRLRDQVSSLDKDITSLRAMAALVKKKGETAIAIEQYALDGLHIATESLGFVASDAAEENKKIHEEVEAMTDVAHPNHGLWLHRPKAVVMAKFKYRVGKAHYYFDKFHAHLKMVWSTLFPLDQAPETLSALFTRFKSPERIRQLVRKELLAGAELALASTLACHPSLDLEAVANTEKNLGQYYDAARGPAYTIVSRMESCLEKDLKAHWGQEA</sequence>
<feature type="region of interest" description="Disordered" evidence="2">
    <location>
        <begin position="260"/>
        <end position="284"/>
    </location>
</feature>
<dbReference type="PANTHER" id="PTHR33026">
    <property type="entry name" value="OS06G0360600 PROTEIN"/>
    <property type="match status" value="1"/>
</dbReference>
<dbReference type="Pfam" id="PF04195">
    <property type="entry name" value="Transposase_28"/>
    <property type="match status" value="1"/>
</dbReference>
<keyword evidence="1" id="KW-0175">Coiled coil</keyword>
<name>A0AAD8VJK8_LOLMU</name>
<evidence type="ECO:0000256" key="1">
    <source>
        <dbReference type="SAM" id="Coils"/>
    </source>
</evidence>
<gene>
    <name evidence="4" type="ORF">QYE76_031284</name>
</gene>
<accession>A0AAD8VJK8</accession>
<dbReference type="Proteomes" id="UP001231189">
    <property type="component" value="Unassembled WGS sequence"/>
</dbReference>
<evidence type="ECO:0000313" key="5">
    <source>
        <dbReference type="Proteomes" id="UP001231189"/>
    </source>
</evidence>
<evidence type="ECO:0000256" key="2">
    <source>
        <dbReference type="SAM" id="MobiDB-lite"/>
    </source>
</evidence>
<feature type="region of interest" description="Disordered" evidence="2">
    <location>
        <begin position="1"/>
        <end position="86"/>
    </location>
</feature>
<feature type="compositionally biased region" description="Polar residues" evidence="2">
    <location>
        <begin position="52"/>
        <end position="65"/>
    </location>
</feature>
<evidence type="ECO:0000259" key="3">
    <source>
        <dbReference type="Pfam" id="PF04195"/>
    </source>
</evidence>
<proteinExistence type="predicted"/>
<feature type="coiled-coil region" evidence="1">
    <location>
        <begin position="758"/>
        <end position="827"/>
    </location>
</feature>
<feature type="region of interest" description="Disordered" evidence="2">
    <location>
        <begin position="917"/>
        <end position="942"/>
    </location>
</feature>
<feature type="compositionally biased region" description="Acidic residues" evidence="2">
    <location>
        <begin position="617"/>
        <end position="629"/>
    </location>
</feature>
<dbReference type="AlphaFoldDB" id="A0AAD8VJK8"/>
<protein>
    <recommendedName>
        <fullName evidence="3">Transposase (putative) gypsy type domain-containing protein</fullName>
    </recommendedName>
</protein>
<feature type="domain" description="Transposase (putative) gypsy type" evidence="3">
    <location>
        <begin position="341"/>
        <end position="401"/>
    </location>
</feature>
<dbReference type="PANTHER" id="PTHR33026:SF7">
    <property type="entry name" value="OS03G0100275 PROTEIN"/>
    <property type="match status" value="1"/>
</dbReference>
<organism evidence="4 5">
    <name type="scientific">Lolium multiflorum</name>
    <name type="common">Italian ryegrass</name>
    <name type="synonym">Lolium perenne subsp. multiflorum</name>
    <dbReference type="NCBI Taxonomy" id="4521"/>
    <lineage>
        <taxon>Eukaryota</taxon>
        <taxon>Viridiplantae</taxon>
        <taxon>Streptophyta</taxon>
        <taxon>Embryophyta</taxon>
        <taxon>Tracheophyta</taxon>
        <taxon>Spermatophyta</taxon>
        <taxon>Magnoliopsida</taxon>
        <taxon>Liliopsida</taxon>
        <taxon>Poales</taxon>
        <taxon>Poaceae</taxon>
        <taxon>BOP clade</taxon>
        <taxon>Pooideae</taxon>
        <taxon>Poodae</taxon>
        <taxon>Poeae</taxon>
        <taxon>Poeae Chloroplast Group 2 (Poeae type)</taxon>
        <taxon>Loliodinae</taxon>
        <taxon>Loliinae</taxon>
        <taxon>Lolium</taxon>
    </lineage>
</organism>
<feature type="compositionally biased region" description="Acidic residues" evidence="2">
    <location>
        <begin position="596"/>
        <end position="608"/>
    </location>
</feature>
<keyword evidence="5" id="KW-1185">Reference proteome</keyword>
<dbReference type="EMBL" id="JAUUTY010000007">
    <property type="protein sequence ID" value="KAK1607611.1"/>
    <property type="molecule type" value="Genomic_DNA"/>
</dbReference>
<comment type="caution">
    <text evidence="4">The sequence shown here is derived from an EMBL/GenBank/DDBJ whole genome shotgun (WGS) entry which is preliminary data.</text>
</comment>
<feature type="coiled-coil region" evidence="1">
    <location>
        <begin position="101"/>
        <end position="170"/>
    </location>
</feature>
<feature type="compositionally biased region" description="Polar residues" evidence="2">
    <location>
        <begin position="709"/>
        <end position="722"/>
    </location>
</feature>
<evidence type="ECO:0000313" key="4">
    <source>
        <dbReference type="EMBL" id="KAK1607611.1"/>
    </source>
</evidence>
<dbReference type="InterPro" id="IPR007321">
    <property type="entry name" value="Transposase_28"/>
</dbReference>
<feature type="compositionally biased region" description="Acidic residues" evidence="2">
    <location>
        <begin position="678"/>
        <end position="692"/>
    </location>
</feature>
<reference evidence="4" key="1">
    <citation type="submission" date="2023-07" db="EMBL/GenBank/DDBJ databases">
        <title>A chromosome-level genome assembly of Lolium multiflorum.</title>
        <authorList>
            <person name="Chen Y."/>
            <person name="Copetti D."/>
            <person name="Kolliker R."/>
            <person name="Studer B."/>
        </authorList>
    </citation>
    <scope>NUCLEOTIDE SEQUENCE</scope>
    <source>
        <strain evidence="4">02402/16</strain>
        <tissue evidence="4">Leaf</tissue>
    </source>
</reference>
<feature type="region of interest" description="Disordered" evidence="2">
    <location>
        <begin position="568"/>
        <end position="730"/>
    </location>
</feature>